<keyword evidence="2" id="KW-0378">Hydrolase</keyword>
<dbReference type="CDD" id="cd09120">
    <property type="entry name" value="PLDc_DNaseII_1"/>
    <property type="match status" value="1"/>
</dbReference>
<gene>
    <name evidence="4" type="ORF">PMAYCL1PPCAC_31883</name>
</gene>
<comment type="similarity">
    <text evidence="1">Belongs to the DNase II family.</text>
</comment>
<evidence type="ECO:0000256" key="2">
    <source>
        <dbReference type="ARBA" id="ARBA00022801"/>
    </source>
</evidence>
<dbReference type="Pfam" id="PF03265">
    <property type="entry name" value="DNase_II"/>
    <property type="match status" value="1"/>
</dbReference>
<keyword evidence="5" id="KW-1185">Reference proteome</keyword>
<feature type="non-terminal residue" evidence="4">
    <location>
        <position position="369"/>
    </location>
</feature>
<dbReference type="PANTHER" id="PTHR10858:SF31">
    <property type="entry name" value="DEOXYRIBONUCLEASE-2"/>
    <property type="match status" value="1"/>
</dbReference>
<accession>A0AAN5DEH3</accession>
<feature type="signal peptide" evidence="3">
    <location>
        <begin position="1"/>
        <end position="18"/>
    </location>
</feature>
<feature type="non-terminal residue" evidence="4">
    <location>
        <position position="1"/>
    </location>
</feature>
<reference evidence="5" key="1">
    <citation type="submission" date="2022-10" db="EMBL/GenBank/DDBJ databases">
        <title>Genome assembly of Pristionchus species.</title>
        <authorList>
            <person name="Yoshida K."/>
            <person name="Sommer R.J."/>
        </authorList>
    </citation>
    <scope>NUCLEOTIDE SEQUENCE [LARGE SCALE GENOMIC DNA]</scope>
    <source>
        <strain evidence="5">RS5460</strain>
    </source>
</reference>
<protein>
    <submittedName>
        <fullName evidence="4">Uncharacterized protein</fullName>
    </submittedName>
</protein>
<dbReference type="InterPro" id="IPR004947">
    <property type="entry name" value="DNase_II"/>
</dbReference>
<dbReference type="Proteomes" id="UP001328107">
    <property type="component" value="Unassembled WGS sequence"/>
</dbReference>
<keyword evidence="3" id="KW-0732">Signal</keyword>
<sequence>EMIVGVVLALGFLHCLTAISCQNQYNFDVPWFAAYKFPMMAGEPSDSAEGYGFYYLDSTSKSAFKPSPVSLKLPHNAIGYTLAPYYDRIDDEDVLHVFYNDEPAINGTELKMRMAAYANISEAASVELGHTKGVLLFDKDSGSGIWLIHSVPKFPQADKYVYPQTGTEYGQQFLCLTLDVQTLAQLGTVLFYNHPDVYSFRLPEWAKQIAPDLVKVLNKQYNKDPDNTNMKQNLIVRGAESTKMDVFAKTHLFNDDLWAGAVAPVYGALEVETWRRGYLIDTVCDSPYPVYDAEQIKVGGSDQFKYTKDHSKYGRTLDAADKVVCIGDINRMTSQFKRGGGTVCITDDELWTAYDTIKEIPNCPPPTSN</sequence>
<proteinExistence type="inferred from homology"/>
<dbReference type="GO" id="GO:0006309">
    <property type="term" value="P:apoptotic DNA fragmentation"/>
    <property type="evidence" value="ECO:0007669"/>
    <property type="project" value="TreeGrafter"/>
</dbReference>
<dbReference type="AlphaFoldDB" id="A0AAN5DEH3"/>
<evidence type="ECO:0000256" key="3">
    <source>
        <dbReference type="SAM" id="SignalP"/>
    </source>
</evidence>
<evidence type="ECO:0000313" key="4">
    <source>
        <dbReference type="EMBL" id="GMR61688.1"/>
    </source>
</evidence>
<comment type="caution">
    <text evidence="4">The sequence shown here is derived from an EMBL/GenBank/DDBJ whole genome shotgun (WGS) entry which is preliminary data.</text>
</comment>
<organism evidence="4 5">
    <name type="scientific">Pristionchus mayeri</name>
    <dbReference type="NCBI Taxonomy" id="1317129"/>
    <lineage>
        <taxon>Eukaryota</taxon>
        <taxon>Metazoa</taxon>
        <taxon>Ecdysozoa</taxon>
        <taxon>Nematoda</taxon>
        <taxon>Chromadorea</taxon>
        <taxon>Rhabditida</taxon>
        <taxon>Rhabditina</taxon>
        <taxon>Diplogasteromorpha</taxon>
        <taxon>Diplogasteroidea</taxon>
        <taxon>Neodiplogasteridae</taxon>
        <taxon>Pristionchus</taxon>
    </lineage>
</organism>
<dbReference type="GO" id="GO:0004531">
    <property type="term" value="F:deoxyribonuclease II activity"/>
    <property type="evidence" value="ECO:0007669"/>
    <property type="project" value="InterPro"/>
</dbReference>
<evidence type="ECO:0000313" key="5">
    <source>
        <dbReference type="Proteomes" id="UP001328107"/>
    </source>
</evidence>
<feature type="chain" id="PRO_5042841880" evidence="3">
    <location>
        <begin position="19"/>
        <end position="369"/>
    </location>
</feature>
<name>A0AAN5DEH3_9BILA</name>
<evidence type="ECO:0000256" key="1">
    <source>
        <dbReference type="ARBA" id="ARBA00007527"/>
    </source>
</evidence>
<dbReference type="PANTHER" id="PTHR10858">
    <property type="entry name" value="DEOXYRIBONUCLEASE II"/>
    <property type="match status" value="1"/>
</dbReference>
<dbReference type="EMBL" id="BTRK01000006">
    <property type="protein sequence ID" value="GMR61688.1"/>
    <property type="molecule type" value="Genomic_DNA"/>
</dbReference>